<evidence type="ECO:0000256" key="4">
    <source>
        <dbReference type="ARBA" id="ARBA00023136"/>
    </source>
</evidence>
<reference evidence="8 9" key="1">
    <citation type="submission" date="2019-08" db="EMBL/GenBank/DDBJ databases">
        <authorList>
            <person name="Shi S."/>
        </authorList>
    </citation>
    <scope>NUCLEOTIDE SEQUENCE [LARGE SCALE GENOMIC DNA]</scope>
    <source>
        <strain evidence="8 9">GY10130</strain>
    </source>
</reference>
<comment type="caution">
    <text evidence="8">The sequence shown here is derived from an EMBL/GenBank/DDBJ whole genome shotgun (WGS) entry which is preliminary data.</text>
</comment>
<dbReference type="InterPro" id="IPR012944">
    <property type="entry name" value="SusD_RagB_dom"/>
</dbReference>
<evidence type="ECO:0000259" key="7">
    <source>
        <dbReference type="Pfam" id="PF14322"/>
    </source>
</evidence>
<dbReference type="InterPro" id="IPR011990">
    <property type="entry name" value="TPR-like_helical_dom_sf"/>
</dbReference>
<dbReference type="Pfam" id="PF07980">
    <property type="entry name" value="SusD_RagB"/>
    <property type="match status" value="1"/>
</dbReference>
<evidence type="ECO:0000256" key="3">
    <source>
        <dbReference type="ARBA" id="ARBA00022729"/>
    </source>
</evidence>
<organism evidence="8 9">
    <name type="scientific">Pontibacter qinzhouensis</name>
    <dbReference type="NCBI Taxonomy" id="2603253"/>
    <lineage>
        <taxon>Bacteria</taxon>
        <taxon>Pseudomonadati</taxon>
        <taxon>Bacteroidota</taxon>
        <taxon>Cytophagia</taxon>
        <taxon>Cytophagales</taxon>
        <taxon>Hymenobacteraceae</taxon>
        <taxon>Pontibacter</taxon>
    </lineage>
</organism>
<keyword evidence="5" id="KW-0998">Cell outer membrane</keyword>
<dbReference type="AlphaFoldDB" id="A0A5C8JJ15"/>
<comment type="subcellular location">
    <subcellularLocation>
        <location evidence="1">Cell outer membrane</location>
    </subcellularLocation>
</comment>
<protein>
    <submittedName>
        <fullName evidence="8">RagB/SusD family nutrient uptake outer membrane protein</fullName>
    </submittedName>
</protein>
<dbReference type="Proteomes" id="UP000321926">
    <property type="component" value="Unassembled WGS sequence"/>
</dbReference>
<evidence type="ECO:0000256" key="5">
    <source>
        <dbReference type="ARBA" id="ARBA00023237"/>
    </source>
</evidence>
<gene>
    <name evidence="8" type="ORF">FVR03_15550</name>
</gene>
<keyword evidence="9" id="KW-1185">Reference proteome</keyword>
<dbReference type="SUPFAM" id="SSF48452">
    <property type="entry name" value="TPR-like"/>
    <property type="match status" value="1"/>
</dbReference>
<keyword evidence="3" id="KW-0732">Signal</keyword>
<feature type="domain" description="RagB/SusD" evidence="6">
    <location>
        <begin position="264"/>
        <end position="535"/>
    </location>
</feature>
<evidence type="ECO:0000259" key="6">
    <source>
        <dbReference type="Pfam" id="PF07980"/>
    </source>
</evidence>
<sequence length="535" mass="59478">MKIKNSYKVLLFTLLTMGSVTGCKDFLEEENRQSLTDATMFNDPKAFDQLVANVYNRMRPATSFYELDQLGTDIYTRGEIINGINDLNDYVNLTSVNWALPVFWQNYYFVIGAANTTINRADAIAGLSAVDKARGLGEVKFMRAFSYFNLVEHFGPVPLVLNEIRTSQTDFARASEEAVYAQILTDLDEALATVDEQPAQFGRVSKDAVRHLKAKVLLTRGYKSFAASTDFADAAALAEIVIANHPLVADFASLFTIENQRNSEVIFSMLYGTNPVSRGVGNNRHLMFKFVYDVYPGMTRSTLYHRGMGPAPTPFFYENFEQGDKREAATIRRVLFAEVDSNDGRILKGDTAVYFPKVAWSAQKKASKKYAVINPGEYFTPNGVTIVQYPMFRKFDDPGVAYTNPGIDPEGKRDAYIFRSGETRLIAAEAYLKAGNATKAADHINALRARAGLTTMLTPEQVDIHAILNESARELAGEVSRWMSLKRTGTLQERVLAHNPHAALNKAIVAKHLFRPIPQSEVNVSGGSIAQNNGY</sequence>
<accession>A0A5C8JJ15</accession>
<dbReference type="PROSITE" id="PS51257">
    <property type="entry name" value="PROKAR_LIPOPROTEIN"/>
    <property type="match status" value="1"/>
</dbReference>
<dbReference type="Pfam" id="PF14322">
    <property type="entry name" value="SusD-like_3"/>
    <property type="match status" value="1"/>
</dbReference>
<dbReference type="Gene3D" id="1.25.40.390">
    <property type="match status" value="1"/>
</dbReference>
<dbReference type="EMBL" id="VRTY01000062">
    <property type="protein sequence ID" value="TXK37321.1"/>
    <property type="molecule type" value="Genomic_DNA"/>
</dbReference>
<dbReference type="RefSeq" id="WP_147922684.1">
    <property type="nucleotide sequence ID" value="NZ_VRTY01000062.1"/>
</dbReference>
<comment type="similarity">
    <text evidence="2">Belongs to the SusD family.</text>
</comment>
<dbReference type="InterPro" id="IPR033985">
    <property type="entry name" value="SusD-like_N"/>
</dbReference>
<proteinExistence type="inferred from homology"/>
<dbReference type="GO" id="GO:0009279">
    <property type="term" value="C:cell outer membrane"/>
    <property type="evidence" value="ECO:0007669"/>
    <property type="project" value="UniProtKB-SubCell"/>
</dbReference>
<name>A0A5C8JJ15_9BACT</name>
<keyword evidence="4" id="KW-0472">Membrane</keyword>
<evidence type="ECO:0000313" key="9">
    <source>
        <dbReference type="Proteomes" id="UP000321926"/>
    </source>
</evidence>
<evidence type="ECO:0000256" key="1">
    <source>
        <dbReference type="ARBA" id="ARBA00004442"/>
    </source>
</evidence>
<feature type="domain" description="SusD-like N-terminal" evidence="7">
    <location>
        <begin position="25"/>
        <end position="217"/>
    </location>
</feature>
<dbReference type="OrthoDB" id="5694214at2"/>
<evidence type="ECO:0000256" key="2">
    <source>
        <dbReference type="ARBA" id="ARBA00006275"/>
    </source>
</evidence>
<evidence type="ECO:0000313" key="8">
    <source>
        <dbReference type="EMBL" id="TXK37321.1"/>
    </source>
</evidence>